<comment type="caution">
    <text evidence="4">The sequence shown here is derived from an EMBL/GenBank/DDBJ whole genome shotgun (WGS) entry which is preliminary data.</text>
</comment>
<reference evidence="4 5" key="1">
    <citation type="submission" date="2019-03" db="EMBL/GenBank/DDBJ databases">
        <title>Thermus tengchongensis species for the arsenic transformation mechanism.</title>
        <authorList>
            <person name="Yuan G.C."/>
        </authorList>
    </citation>
    <scope>NUCLEOTIDE SEQUENCE [LARGE SCALE GENOMIC DNA]</scope>
    <source>
        <strain evidence="4 5">15Y</strain>
    </source>
</reference>
<dbReference type="InterPro" id="IPR001119">
    <property type="entry name" value="SLH_dom"/>
</dbReference>
<dbReference type="PANTHER" id="PTHR43308:SF1">
    <property type="entry name" value="OUTER MEMBRANE PROTEIN ALPHA"/>
    <property type="match status" value="1"/>
</dbReference>
<feature type="coiled-coil region" evidence="1">
    <location>
        <begin position="171"/>
        <end position="233"/>
    </location>
</feature>
<sequence length="929" mass="97936">MKKRLVMLLAGLLTVLSMGFGLAQFSDVPAGHWAKEAVEALAAKGILVGFPDGTFRGNETLTRYQAALIIYRLLQQIEEELKAKGESPTLEAMSPEDIEALKNAVQELAAELAALGVRVSALEDSAATKEDIARLEALIEELKAQPMPEPGMDQAALQDLADRVEAASIAADTALAQAQQLAEQLEALAQDVEGVKGDLAALQTQVEANAQAIQALNELAVLLNQDVLALQDRVTALEKGLADLQGINFEEFASKEDVAAVQEFAAALRSDLVGLSEKVSKLEGQVAELSKVQYSIKGSLSATYGTVVTNTGTNFDIDRLFPNAFSTGVFGNVTSNVQRGDSQQGNISYGGASLSFGLKNTAPGTQGVAVSEASASLGIDAFTSSFSGTPTIYFNAASVKGAVDGQPFSVTYSRKNSAFKFNDYLFANDNDTEAVNPRQGMVATFGASKFPLAPEFTIVAGVAGTTANDGSPALNGNYFGVRTALKPFSGLNLALNYATNLGNKSAIGMDGGLELGPVNLSALWVSSQAPGAPVANFFDNTLSNWAYYVQGEGKLGPVSLSANYHAVDPLYSDGQAGMSENEDTNYYGGLKAGAPYGADTRGFGIGASASLGPLAIKGYLESEGNYALAAGSVNDAWGLAATLGSFRGFSLTGFYNAAYTGGTGYLSFTTPSDAINPGVNYYYTIENNKYSSSWGVRVSHDGKAQDALIPTLNLTAQYANFYVSGFSDIQVYANLSQPFKLAFLSLNPGFRYHSFTGGAAANTGDYTTLKGGIQVSTDPLLFGLALEGAASYRQTDYVGNGSVVTSATQAKELYWRVGVKINDFLAPKLNFSVAYAHYEGDQLAGAGLPVVGSGNQAFNFARDRVYRSPDPIAAPWLATPGTQAGQLEGFYLEAKYYNLTVAYGEFALGPLGSFTDYGRGFKISYSVDF</sequence>
<dbReference type="PROSITE" id="PS51272">
    <property type="entry name" value="SLH"/>
    <property type="match status" value="1"/>
</dbReference>
<dbReference type="Pfam" id="PF00395">
    <property type="entry name" value="SLH"/>
    <property type="match status" value="1"/>
</dbReference>
<feature type="coiled-coil region" evidence="1">
    <location>
        <begin position="98"/>
        <end position="145"/>
    </location>
</feature>
<evidence type="ECO:0000256" key="1">
    <source>
        <dbReference type="SAM" id="Coils"/>
    </source>
</evidence>
<feature type="chain" id="PRO_5045424723" evidence="2">
    <location>
        <begin position="24"/>
        <end position="929"/>
    </location>
</feature>
<dbReference type="PANTHER" id="PTHR43308">
    <property type="entry name" value="OUTER MEMBRANE PROTEIN ALPHA-RELATED"/>
    <property type="match status" value="1"/>
</dbReference>
<keyword evidence="5" id="KW-1185">Reference proteome</keyword>
<name>A0ABY2K5J3_9DEIN</name>
<dbReference type="Gene3D" id="1.20.5.340">
    <property type="match status" value="1"/>
</dbReference>
<keyword evidence="2" id="KW-0732">Signal</keyword>
<evidence type="ECO:0000259" key="3">
    <source>
        <dbReference type="PROSITE" id="PS51272"/>
    </source>
</evidence>
<feature type="coiled-coil region" evidence="1">
    <location>
        <begin position="265"/>
        <end position="292"/>
    </location>
</feature>
<dbReference type="InterPro" id="IPR051465">
    <property type="entry name" value="Cell_Envelope_Struct_Comp"/>
</dbReference>
<feature type="domain" description="SLH" evidence="3">
    <location>
        <begin position="21"/>
        <end position="84"/>
    </location>
</feature>
<dbReference type="Pfam" id="PF21620">
    <property type="entry name" value="SlpA_C"/>
    <property type="match status" value="1"/>
</dbReference>
<proteinExistence type="predicted"/>
<accession>A0ABY2K5J3</accession>
<keyword evidence="1" id="KW-0175">Coiled coil</keyword>
<evidence type="ECO:0000256" key="2">
    <source>
        <dbReference type="SAM" id="SignalP"/>
    </source>
</evidence>
<feature type="signal peptide" evidence="2">
    <location>
        <begin position="1"/>
        <end position="23"/>
    </location>
</feature>
<organism evidence="4 5">
    <name type="scientific">Thermus tengchongensis</name>
    <dbReference type="NCBI Taxonomy" id="1214928"/>
    <lineage>
        <taxon>Bacteria</taxon>
        <taxon>Thermotogati</taxon>
        <taxon>Deinococcota</taxon>
        <taxon>Deinococci</taxon>
        <taxon>Thermales</taxon>
        <taxon>Thermaceae</taxon>
        <taxon>Thermus</taxon>
    </lineage>
</organism>
<gene>
    <name evidence="4" type="ORF">E0489_08435</name>
</gene>
<dbReference type="InterPro" id="IPR048736">
    <property type="entry name" value="SlpA_C"/>
</dbReference>
<dbReference type="Proteomes" id="UP000297244">
    <property type="component" value="Unassembled WGS sequence"/>
</dbReference>
<evidence type="ECO:0000313" key="4">
    <source>
        <dbReference type="EMBL" id="TFU15767.1"/>
    </source>
</evidence>
<evidence type="ECO:0000313" key="5">
    <source>
        <dbReference type="Proteomes" id="UP000297244"/>
    </source>
</evidence>
<dbReference type="EMBL" id="SKBL01000013">
    <property type="protein sequence ID" value="TFU15767.1"/>
    <property type="molecule type" value="Genomic_DNA"/>
</dbReference>
<dbReference type="RefSeq" id="WP_135343573.1">
    <property type="nucleotide sequence ID" value="NZ_ML214248.1"/>
</dbReference>
<protein>
    <submittedName>
        <fullName evidence="4">S-layer protein</fullName>
    </submittedName>
</protein>